<comment type="caution">
    <text evidence="1">The sequence shown here is derived from an EMBL/GenBank/DDBJ whole genome shotgun (WGS) entry which is preliminary data.</text>
</comment>
<dbReference type="Proteomes" id="UP000499080">
    <property type="component" value="Unassembled WGS sequence"/>
</dbReference>
<evidence type="ECO:0000313" key="2">
    <source>
        <dbReference type="Proteomes" id="UP000499080"/>
    </source>
</evidence>
<protein>
    <submittedName>
        <fullName evidence="1">Uncharacterized protein</fullName>
    </submittedName>
</protein>
<dbReference type="AlphaFoldDB" id="A0A4Y2Q5T9"/>
<keyword evidence="2" id="KW-1185">Reference proteome</keyword>
<reference evidence="1 2" key="1">
    <citation type="journal article" date="2019" name="Sci. Rep.">
        <title>Orb-weaving spider Araneus ventricosus genome elucidates the spidroin gene catalogue.</title>
        <authorList>
            <person name="Kono N."/>
            <person name="Nakamura H."/>
            <person name="Ohtoshi R."/>
            <person name="Moran D.A.P."/>
            <person name="Shinohara A."/>
            <person name="Yoshida Y."/>
            <person name="Fujiwara M."/>
            <person name="Mori M."/>
            <person name="Tomita M."/>
            <person name="Arakawa K."/>
        </authorList>
    </citation>
    <scope>NUCLEOTIDE SEQUENCE [LARGE SCALE GENOMIC DNA]</scope>
</reference>
<name>A0A4Y2Q5T9_ARAVE</name>
<accession>A0A4Y2Q5T9</accession>
<evidence type="ECO:0000313" key="1">
    <source>
        <dbReference type="EMBL" id="GBN58270.1"/>
    </source>
</evidence>
<dbReference type="EMBL" id="BGPR01012903">
    <property type="protein sequence ID" value="GBN58270.1"/>
    <property type="molecule type" value="Genomic_DNA"/>
</dbReference>
<sequence length="99" mass="10949">MSILVGFGWPVTSEMGSISRFPDNCINWASDGALLVDLGWCISGPLMAVTSKSYVDRMSVESKALSWLDCPKFKLFLSFCVVNSCKCSCLLLWRSPSRT</sequence>
<organism evidence="1 2">
    <name type="scientific">Araneus ventricosus</name>
    <name type="common">Orbweaver spider</name>
    <name type="synonym">Epeira ventricosa</name>
    <dbReference type="NCBI Taxonomy" id="182803"/>
    <lineage>
        <taxon>Eukaryota</taxon>
        <taxon>Metazoa</taxon>
        <taxon>Ecdysozoa</taxon>
        <taxon>Arthropoda</taxon>
        <taxon>Chelicerata</taxon>
        <taxon>Arachnida</taxon>
        <taxon>Araneae</taxon>
        <taxon>Araneomorphae</taxon>
        <taxon>Entelegynae</taxon>
        <taxon>Araneoidea</taxon>
        <taxon>Araneidae</taxon>
        <taxon>Araneus</taxon>
    </lineage>
</organism>
<gene>
    <name evidence="1" type="ORF">AVEN_45844_1</name>
</gene>
<proteinExistence type="predicted"/>